<evidence type="ECO:0000256" key="7">
    <source>
        <dbReference type="RuleBase" id="RU367102"/>
    </source>
</evidence>
<reference evidence="8 9" key="1">
    <citation type="journal article" date="2018" name="Mol. Plant">
        <title>The genome of Artemisia annua provides insight into the evolution of Asteraceae family and artemisinin biosynthesis.</title>
        <authorList>
            <person name="Shen Q."/>
            <person name="Zhang L."/>
            <person name="Liao Z."/>
            <person name="Wang S."/>
            <person name="Yan T."/>
            <person name="Shi P."/>
            <person name="Liu M."/>
            <person name="Fu X."/>
            <person name="Pan Q."/>
            <person name="Wang Y."/>
            <person name="Lv Z."/>
            <person name="Lu X."/>
            <person name="Zhang F."/>
            <person name="Jiang W."/>
            <person name="Ma Y."/>
            <person name="Chen M."/>
            <person name="Hao X."/>
            <person name="Li L."/>
            <person name="Tang Y."/>
            <person name="Lv G."/>
            <person name="Zhou Y."/>
            <person name="Sun X."/>
            <person name="Brodelius P.E."/>
            <person name="Rose J.K.C."/>
            <person name="Tang K."/>
        </authorList>
    </citation>
    <scope>NUCLEOTIDE SEQUENCE [LARGE SCALE GENOMIC DNA]</scope>
    <source>
        <strain evidence="9">cv. Huhao1</strain>
        <tissue evidence="8">Leaf</tissue>
    </source>
</reference>
<dbReference type="Proteomes" id="UP000245207">
    <property type="component" value="Unassembled WGS sequence"/>
</dbReference>
<dbReference type="GO" id="GO:0010052">
    <property type="term" value="P:guard cell differentiation"/>
    <property type="evidence" value="ECO:0007669"/>
    <property type="project" value="UniProtKB-UniRule"/>
</dbReference>
<comment type="similarity">
    <text evidence="2 7">Belongs to the plant cysteine rich small secretory peptide family. Epidermal patterning factor subfamily.</text>
</comment>
<evidence type="ECO:0000256" key="4">
    <source>
        <dbReference type="ARBA" id="ARBA00022525"/>
    </source>
</evidence>
<comment type="subcellular location">
    <subcellularLocation>
        <location evidence="1 7">Secreted</location>
    </subcellularLocation>
</comment>
<evidence type="ECO:0000256" key="2">
    <source>
        <dbReference type="ARBA" id="ARBA00008127"/>
    </source>
</evidence>
<dbReference type="EMBL" id="PKPP01007086">
    <property type="protein sequence ID" value="PWA54401.1"/>
    <property type="molecule type" value="Genomic_DNA"/>
</dbReference>
<keyword evidence="4 7" id="KW-0964">Secreted</keyword>
<sequence length="318" mass="36038">MEMDNPDITMEEYISLEEEKALSNNRMIPAIVINDVISPEIAQGEELSQVFDLNENPAIVKKKLIHLKVFMMKMKMNVEQWYNEYSNIESFDYIVYDNILQLPQQKEKIRSGTDKPVEDGDSQDELESLTTKSGTNLFNIIDPFTNNLASFPKQKELKDELVDTTMIEEDGFNPMKDIEELELLLAKDPFSSFMEVKGRLTTNNTNEEERTFTHPKHTTLAHVMFKPSNLSTKSDHGHHHPTKAKPNYHGAIVSAPGKQRVDPVKVPGSRLPDCSHACGSCSPCRLVMVSFVCATIEEAETCPMAYKCMCNNKSYPVP</sequence>
<keyword evidence="6" id="KW-1015">Disulfide bond</keyword>
<keyword evidence="3 7" id="KW-0217">Developmental protein</keyword>
<accession>A0A2U1LZI5</accession>
<evidence type="ECO:0000313" key="9">
    <source>
        <dbReference type="Proteomes" id="UP000245207"/>
    </source>
</evidence>
<dbReference type="PANTHER" id="PTHR33109:SF41">
    <property type="entry name" value="PROTEIN EPIDERMAL PATTERNING FACTOR 1"/>
    <property type="match status" value="1"/>
</dbReference>
<evidence type="ECO:0000256" key="6">
    <source>
        <dbReference type="ARBA" id="ARBA00023157"/>
    </source>
</evidence>
<evidence type="ECO:0000256" key="5">
    <source>
        <dbReference type="ARBA" id="ARBA00022729"/>
    </source>
</evidence>
<protein>
    <recommendedName>
        <fullName evidence="7">Epidermal patterning factor-like protein</fullName>
    </recommendedName>
</protein>
<proteinExistence type="inferred from homology"/>
<evidence type="ECO:0000313" key="8">
    <source>
        <dbReference type="EMBL" id="PWA54401.1"/>
    </source>
</evidence>
<name>A0A2U1LZI5_ARTAN</name>
<organism evidence="8 9">
    <name type="scientific">Artemisia annua</name>
    <name type="common">Sweet wormwood</name>
    <dbReference type="NCBI Taxonomy" id="35608"/>
    <lineage>
        <taxon>Eukaryota</taxon>
        <taxon>Viridiplantae</taxon>
        <taxon>Streptophyta</taxon>
        <taxon>Embryophyta</taxon>
        <taxon>Tracheophyta</taxon>
        <taxon>Spermatophyta</taxon>
        <taxon>Magnoliopsida</taxon>
        <taxon>eudicotyledons</taxon>
        <taxon>Gunneridae</taxon>
        <taxon>Pentapetalae</taxon>
        <taxon>asterids</taxon>
        <taxon>campanulids</taxon>
        <taxon>Asterales</taxon>
        <taxon>Asteraceae</taxon>
        <taxon>Asteroideae</taxon>
        <taxon>Anthemideae</taxon>
        <taxon>Artemisiinae</taxon>
        <taxon>Artemisia</taxon>
    </lineage>
</organism>
<comment type="function">
    <text evidence="7">Controls stomatal patterning.</text>
</comment>
<keyword evidence="5" id="KW-0732">Signal</keyword>
<keyword evidence="9" id="KW-1185">Reference proteome</keyword>
<dbReference type="GO" id="GO:0005576">
    <property type="term" value="C:extracellular region"/>
    <property type="evidence" value="ECO:0007669"/>
    <property type="project" value="UniProtKB-SubCell"/>
</dbReference>
<evidence type="ECO:0000256" key="3">
    <source>
        <dbReference type="ARBA" id="ARBA00022473"/>
    </source>
</evidence>
<dbReference type="STRING" id="35608.A0A2U1LZI5"/>
<dbReference type="InterPro" id="IPR039455">
    <property type="entry name" value="EPFL"/>
</dbReference>
<evidence type="ECO:0000256" key="1">
    <source>
        <dbReference type="ARBA" id="ARBA00004613"/>
    </source>
</evidence>
<dbReference type="Pfam" id="PF17181">
    <property type="entry name" value="EPF"/>
    <property type="match status" value="1"/>
</dbReference>
<dbReference type="PANTHER" id="PTHR33109">
    <property type="entry name" value="EPIDERMAL PATTERNING FACTOR-LIKE PROTEIN 4"/>
    <property type="match status" value="1"/>
</dbReference>
<comment type="caution">
    <text evidence="8">The sequence shown here is derived from an EMBL/GenBank/DDBJ whole genome shotgun (WGS) entry which is preliminary data.</text>
</comment>
<gene>
    <name evidence="8" type="ORF">CTI12_AA436100</name>
</gene>
<dbReference type="OrthoDB" id="771316at2759"/>
<dbReference type="AlphaFoldDB" id="A0A2U1LZI5"/>